<dbReference type="AlphaFoldDB" id="A0A6J2X074"/>
<dbReference type="Gene3D" id="3.30.710.10">
    <property type="entry name" value="Potassium Channel Kv1.1, Chain A"/>
    <property type="match status" value="3"/>
</dbReference>
<reference evidence="4" key="1">
    <citation type="submission" date="2025-08" db="UniProtKB">
        <authorList>
            <consortium name="RefSeq"/>
        </authorList>
    </citation>
    <scope>IDENTIFICATION</scope>
</reference>
<dbReference type="CDD" id="cd18373">
    <property type="entry name" value="BTB1_POZ_KCTD19"/>
    <property type="match status" value="1"/>
</dbReference>
<protein>
    <submittedName>
        <fullName evidence="4">BTB/POZ domain-containing protein KCTD19-like</fullName>
    </submittedName>
</protein>
<feature type="compositionally biased region" description="Basic and acidic residues" evidence="1">
    <location>
        <begin position="731"/>
        <end position="740"/>
    </location>
</feature>
<sequence>MASGKALSCTFNVGGCFFSVPLSRLSCFQESLLFKAATDSDRGSRMFIDRDGCTFRHLHYYIHTGKLSTSCAAEVSILYELATGLHLTSLQQALENLQSGKHFLRARPVDLQVTERASLNYWKTRICNTKQETMASPVCSAHDAVPLGLVGTPLVDSDEEVLYCFLPLEQIRLHPNLITKDNLLWLCESVAVIECRSRLFRFLANFLLTGKIVLPEQFSDHENLCAEAKIVGMTEFINALQEMSDVNGDSTSELPESSPIVPLNSSAQPLYVMTFDLLVRYPDSALGQLWIDSNLEGSKLYITGTGVIFQHVENWLGTCRLPLTASAAEMHGLCEYLYEQDDVYLAMKEALHEYLSRKQCGGGSFTAWPWSASVATFTVYKVIKVYVGTHWYATYLKTLLKHSELLSNTSKTSWISFGESLHVKADGQIFRHILNFLRSGRLMLPAEFTEWPLLCQEIKAFQIPALSGALEDCREYRAWCKTKHPASDHSSSSSLDDSVLVYDEDPFLECSLESKEHGEQTFLTESPDNAVISSGRETSSGLSDEEAACTSVDVSSEAEERPAAEAGRISQSRPLSSGQTNIIPAGDSTSLPSAQTQTTTCSGQPPTSDSQSALDHTGAQEPPAFSLTGGARDGRGFCSPLRSALQQASSVGVDGLDMLRWLWLRWTEMNSGQMSPRDRLALLVEGTLGGQMEKINQALMDFSDEERAVVIAVLLKAVSFCMKKRADVIHHSKDDKREEQTQPPQRTDTKLESQTQTLGTHVKVQEDMQVYKEAMKQGECPWSQSIGLKLETQTQAPCAAGTQDKRAQTASIGLKQRECRETHSPCIKLKEHVQKCKEKSHGVKPYSKPLTEAGEKSWSKVSFRACGMSVQSYVIKVDHPPVLGKGEAGGYFTHSVIYTDFQLYSSLSLTLETFPHWLVENNFILCVCVCVCVCKPSDVAFAYFNLSYDEMVHARECHVFLTGLILDSKQLDPEDRSLLKTANLVHFLWTGQTGAEDFVMELMSVIHVKGRRRDKEKEHLLQWLKLTLPLAKRFSECMEVFMKGPCQTHTLFPEEKPEDNI</sequence>
<dbReference type="InterPro" id="IPR003131">
    <property type="entry name" value="T1-type_BTB"/>
</dbReference>
<dbReference type="Pfam" id="PF02214">
    <property type="entry name" value="BTB_2"/>
    <property type="match status" value="1"/>
</dbReference>
<dbReference type="GO" id="GO:0051260">
    <property type="term" value="P:protein homooligomerization"/>
    <property type="evidence" value="ECO:0007669"/>
    <property type="project" value="InterPro"/>
</dbReference>
<feature type="region of interest" description="Disordered" evidence="1">
    <location>
        <begin position="731"/>
        <end position="754"/>
    </location>
</feature>
<feature type="compositionally biased region" description="Polar residues" evidence="1">
    <location>
        <begin position="521"/>
        <end position="542"/>
    </location>
</feature>
<dbReference type="Proteomes" id="UP000504632">
    <property type="component" value="Chromosome 2"/>
</dbReference>
<feature type="compositionally biased region" description="Polar residues" evidence="1">
    <location>
        <begin position="741"/>
        <end position="754"/>
    </location>
</feature>
<dbReference type="InterPro" id="IPR011333">
    <property type="entry name" value="SKP1/BTB/POZ_sf"/>
</dbReference>
<organism evidence="3 4">
    <name type="scientific">Chanos chanos</name>
    <name type="common">Milkfish</name>
    <name type="synonym">Mugil chanos</name>
    <dbReference type="NCBI Taxonomy" id="29144"/>
    <lineage>
        <taxon>Eukaryota</taxon>
        <taxon>Metazoa</taxon>
        <taxon>Chordata</taxon>
        <taxon>Craniata</taxon>
        <taxon>Vertebrata</taxon>
        <taxon>Euteleostomi</taxon>
        <taxon>Actinopterygii</taxon>
        <taxon>Neopterygii</taxon>
        <taxon>Teleostei</taxon>
        <taxon>Ostariophysi</taxon>
        <taxon>Gonorynchiformes</taxon>
        <taxon>Chanidae</taxon>
        <taxon>Chanos</taxon>
    </lineage>
</organism>
<feature type="domain" description="Potassium channel tetramerisation-type BTB" evidence="2">
    <location>
        <begin position="11"/>
        <end position="76"/>
    </location>
</feature>
<feature type="compositionally biased region" description="Polar residues" evidence="1">
    <location>
        <begin position="569"/>
        <end position="614"/>
    </location>
</feature>
<evidence type="ECO:0000313" key="3">
    <source>
        <dbReference type="Proteomes" id="UP000504632"/>
    </source>
</evidence>
<gene>
    <name evidence="4" type="primary">LOC115830085</name>
</gene>
<accession>A0A6J2X074</accession>
<dbReference type="GeneID" id="115830085"/>
<dbReference type="OrthoDB" id="10003873at2759"/>
<evidence type="ECO:0000256" key="1">
    <source>
        <dbReference type="SAM" id="MobiDB-lite"/>
    </source>
</evidence>
<evidence type="ECO:0000313" key="4">
    <source>
        <dbReference type="RefSeq" id="XP_030649985.1"/>
    </source>
</evidence>
<name>A0A6J2X074_CHACN</name>
<proteinExistence type="predicted"/>
<feature type="region of interest" description="Disordered" evidence="1">
    <location>
        <begin position="518"/>
        <end position="631"/>
    </location>
</feature>
<dbReference type="RefSeq" id="XP_030649985.1">
    <property type="nucleotide sequence ID" value="XM_030794125.1"/>
</dbReference>
<evidence type="ECO:0000259" key="2">
    <source>
        <dbReference type="Pfam" id="PF02214"/>
    </source>
</evidence>
<dbReference type="PANTHER" id="PTHR14499">
    <property type="entry name" value="POTASSIUM CHANNEL TETRAMERIZATION DOMAIN-CONTAINING"/>
    <property type="match status" value="1"/>
</dbReference>
<dbReference type="SUPFAM" id="SSF54695">
    <property type="entry name" value="POZ domain"/>
    <property type="match status" value="2"/>
</dbReference>
<keyword evidence="3" id="KW-1185">Reference proteome</keyword>
<dbReference type="InParanoid" id="A0A6J2X074"/>
<dbReference type="PANTHER" id="PTHR14499:SF20">
    <property type="entry name" value="BTB_POZ DOMAIN-CONTAINING PROTEIN KCTD19"/>
    <property type="match status" value="1"/>
</dbReference>